<organism evidence="8 9">
    <name type="scientific">Leptotrichia hongkongensis</name>
    <dbReference type="NCBI Taxonomy" id="554406"/>
    <lineage>
        <taxon>Bacteria</taxon>
        <taxon>Fusobacteriati</taxon>
        <taxon>Fusobacteriota</taxon>
        <taxon>Fusobacteriia</taxon>
        <taxon>Fusobacteriales</taxon>
        <taxon>Leptotrichiaceae</taxon>
        <taxon>Leptotrichia</taxon>
    </lineage>
</organism>
<dbReference type="InterPro" id="IPR051401">
    <property type="entry name" value="GtrA_CellWall_Glycosyl"/>
</dbReference>
<dbReference type="OrthoDB" id="361483at2"/>
<sequence length="129" mass="15293">MNKDKCLELLRYIIIGLLTTLLNIFIYYICANILNIHYVISTIIAWIIAVIFSFFTNRDFVFKNKKRETGFFKEFNMFWTTRYLTGLLDVGIMFLGVNVFKQNDTEVKIFSNIIGTILNYVITKYLVFR</sequence>
<evidence type="ECO:0000313" key="9">
    <source>
        <dbReference type="Proteomes" id="UP000321561"/>
    </source>
</evidence>
<feature type="transmembrane region" description="Helical" evidence="6">
    <location>
        <begin position="77"/>
        <end position="97"/>
    </location>
</feature>
<feature type="domain" description="GtrA/DPMS transmembrane" evidence="7">
    <location>
        <begin position="11"/>
        <end position="128"/>
    </location>
</feature>
<proteinExistence type="inferred from homology"/>
<evidence type="ECO:0000256" key="2">
    <source>
        <dbReference type="ARBA" id="ARBA00009399"/>
    </source>
</evidence>
<gene>
    <name evidence="8" type="ORF">JMUB5056_2147</name>
</gene>
<evidence type="ECO:0000256" key="4">
    <source>
        <dbReference type="ARBA" id="ARBA00022989"/>
    </source>
</evidence>
<dbReference type="PANTHER" id="PTHR38459">
    <property type="entry name" value="PROPHAGE BACTOPRENOL-LINKED GLUCOSE TRANSLOCASE HOMOLOG"/>
    <property type="match status" value="1"/>
</dbReference>
<dbReference type="RefSeq" id="WP_147006339.1">
    <property type="nucleotide sequence ID" value="NZ_AP019846.1"/>
</dbReference>
<accession>A0A510L944</accession>
<evidence type="ECO:0000256" key="5">
    <source>
        <dbReference type="ARBA" id="ARBA00023136"/>
    </source>
</evidence>
<dbReference type="Pfam" id="PF04138">
    <property type="entry name" value="GtrA_DPMS_TM"/>
    <property type="match status" value="1"/>
</dbReference>
<dbReference type="GO" id="GO:0000271">
    <property type="term" value="P:polysaccharide biosynthetic process"/>
    <property type="evidence" value="ECO:0007669"/>
    <property type="project" value="InterPro"/>
</dbReference>
<name>A0A510L944_9FUSO</name>
<dbReference type="KEGG" id="lhg:JMUB5056_2147"/>
<evidence type="ECO:0000313" key="8">
    <source>
        <dbReference type="EMBL" id="BBM60524.1"/>
    </source>
</evidence>
<dbReference type="AlphaFoldDB" id="A0A510L944"/>
<comment type="subcellular location">
    <subcellularLocation>
        <location evidence="1">Membrane</location>
        <topology evidence="1">Multi-pass membrane protein</topology>
    </subcellularLocation>
</comment>
<feature type="transmembrane region" description="Helical" evidence="6">
    <location>
        <begin position="9"/>
        <end position="29"/>
    </location>
</feature>
<evidence type="ECO:0000256" key="6">
    <source>
        <dbReference type="SAM" id="Phobius"/>
    </source>
</evidence>
<evidence type="ECO:0000259" key="7">
    <source>
        <dbReference type="Pfam" id="PF04138"/>
    </source>
</evidence>
<dbReference type="GO" id="GO:0005886">
    <property type="term" value="C:plasma membrane"/>
    <property type="evidence" value="ECO:0007669"/>
    <property type="project" value="TreeGrafter"/>
</dbReference>
<reference evidence="8 9" key="1">
    <citation type="submission" date="2019-07" db="EMBL/GenBank/DDBJ databases">
        <title>Complete Genome Sequence of Leptotrichia hongkongensis Strain JMUB5056.</title>
        <authorList>
            <person name="Watanabe S."/>
            <person name="Cui L."/>
        </authorList>
    </citation>
    <scope>NUCLEOTIDE SEQUENCE [LARGE SCALE GENOMIC DNA]</scope>
    <source>
        <strain evidence="8 9">JMUB5056</strain>
    </source>
</reference>
<comment type="similarity">
    <text evidence="2">Belongs to the GtrA family.</text>
</comment>
<protein>
    <recommendedName>
        <fullName evidence="7">GtrA/DPMS transmembrane domain-containing protein</fullName>
    </recommendedName>
</protein>
<evidence type="ECO:0000256" key="3">
    <source>
        <dbReference type="ARBA" id="ARBA00022692"/>
    </source>
</evidence>
<dbReference type="InterPro" id="IPR007267">
    <property type="entry name" value="GtrA_DPMS_TM"/>
</dbReference>
<dbReference type="PANTHER" id="PTHR38459:SF5">
    <property type="entry name" value="CELL WALL TEICHOIC ACID GLYCOSYLATION PROTEIN GTCA"/>
    <property type="match status" value="1"/>
</dbReference>
<keyword evidence="4 6" id="KW-1133">Transmembrane helix</keyword>
<feature type="transmembrane region" description="Helical" evidence="6">
    <location>
        <begin position="109"/>
        <end position="128"/>
    </location>
</feature>
<keyword evidence="3 6" id="KW-0812">Transmembrane</keyword>
<feature type="transmembrane region" description="Helical" evidence="6">
    <location>
        <begin position="35"/>
        <end position="56"/>
    </location>
</feature>
<dbReference type="EMBL" id="AP019846">
    <property type="protein sequence ID" value="BBM60524.1"/>
    <property type="molecule type" value="Genomic_DNA"/>
</dbReference>
<dbReference type="Proteomes" id="UP000321561">
    <property type="component" value="Chromosome"/>
</dbReference>
<evidence type="ECO:0000256" key="1">
    <source>
        <dbReference type="ARBA" id="ARBA00004141"/>
    </source>
</evidence>
<keyword evidence="5 6" id="KW-0472">Membrane</keyword>